<evidence type="ECO:0000256" key="1">
    <source>
        <dbReference type="SAM" id="SignalP"/>
    </source>
</evidence>
<feature type="chain" id="PRO_5030534709" evidence="1">
    <location>
        <begin position="24"/>
        <end position="207"/>
    </location>
</feature>
<sequence>MRQFFLCTALLCLFPLLGTRALGQSVQWNLNEKSSVADTLYTTRGANDAPTAGPVIRLRRYQTSPCLDNLLAQLVKNDKNCRQDIGYLFSSCLISGRPLVNIYPVDLKRVRAGRFCTGYFRYSNRIFLCLDESPALLSQVQQPEPLVLTPYVTTEMLHNDFYLGGDNDGAVYSIRCGNQQQYARVKPCTPPGRKGKLAKMKMEKVAP</sequence>
<dbReference type="AlphaFoldDB" id="A0A7W9T4P0"/>
<accession>A0A7W9T4P0</accession>
<gene>
    <name evidence="2" type="ORF">HNQ93_004413</name>
</gene>
<name>A0A7W9T4P0_9BACT</name>
<dbReference type="Proteomes" id="UP000532746">
    <property type="component" value="Unassembled WGS sequence"/>
</dbReference>
<evidence type="ECO:0000313" key="3">
    <source>
        <dbReference type="Proteomes" id="UP000532746"/>
    </source>
</evidence>
<reference evidence="2 3" key="1">
    <citation type="submission" date="2020-08" db="EMBL/GenBank/DDBJ databases">
        <title>Genomic Encyclopedia of Type Strains, Phase IV (KMG-IV): sequencing the most valuable type-strain genomes for metagenomic binning, comparative biology and taxonomic classification.</title>
        <authorList>
            <person name="Goeker M."/>
        </authorList>
    </citation>
    <scope>NUCLEOTIDE SEQUENCE [LARGE SCALE GENOMIC DNA]</scope>
    <source>
        <strain evidence="2 3">DSM 26718</strain>
    </source>
</reference>
<comment type="caution">
    <text evidence="2">The sequence shown here is derived from an EMBL/GenBank/DDBJ whole genome shotgun (WGS) entry which is preliminary data.</text>
</comment>
<dbReference type="EMBL" id="JACHGG010000017">
    <property type="protein sequence ID" value="MBB6061532.1"/>
    <property type="molecule type" value="Genomic_DNA"/>
</dbReference>
<keyword evidence="3" id="KW-1185">Reference proteome</keyword>
<protein>
    <submittedName>
        <fullName evidence="2">Uncharacterized protein</fullName>
    </submittedName>
</protein>
<proteinExistence type="predicted"/>
<evidence type="ECO:0000313" key="2">
    <source>
        <dbReference type="EMBL" id="MBB6061532.1"/>
    </source>
</evidence>
<keyword evidence="1" id="KW-0732">Signal</keyword>
<feature type="signal peptide" evidence="1">
    <location>
        <begin position="1"/>
        <end position="23"/>
    </location>
</feature>
<organism evidence="2 3">
    <name type="scientific">Hymenobacter luteus</name>
    <dbReference type="NCBI Taxonomy" id="1411122"/>
    <lineage>
        <taxon>Bacteria</taxon>
        <taxon>Pseudomonadati</taxon>
        <taxon>Bacteroidota</taxon>
        <taxon>Cytophagia</taxon>
        <taxon>Cytophagales</taxon>
        <taxon>Hymenobacteraceae</taxon>
        <taxon>Hymenobacter</taxon>
    </lineage>
</organism>